<dbReference type="EMBL" id="BONI01000055">
    <property type="protein sequence ID" value="GIG08909.1"/>
    <property type="molecule type" value="Genomic_DNA"/>
</dbReference>
<evidence type="ECO:0000313" key="3">
    <source>
        <dbReference type="Proteomes" id="UP000630887"/>
    </source>
</evidence>
<dbReference type="PROSITE" id="PS50883">
    <property type="entry name" value="EAL"/>
    <property type="match status" value="1"/>
</dbReference>
<gene>
    <name evidence="2" type="ORF">Cco03nite_56090</name>
</gene>
<evidence type="ECO:0000259" key="1">
    <source>
        <dbReference type="PROSITE" id="PS50883"/>
    </source>
</evidence>
<proteinExistence type="predicted"/>
<dbReference type="InterPro" id="IPR035919">
    <property type="entry name" value="EAL_sf"/>
</dbReference>
<dbReference type="Pfam" id="PF00563">
    <property type="entry name" value="EAL"/>
    <property type="match status" value="1"/>
</dbReference>
<dbReference type="InterPro" id="IPR001633">
    <property type="entry name" value="EAL_dom"/>
</dbReference>
<protein>
    <recommendedName>
        <fullName evidence="1">EAL domain-containing protein</fullName>
    </recommendedName>
</protein>
<dbReference type="PANTHER" id="PTHR33121">
    <property type="entry name" value="CYCLIC DI-GMP PHOSPHODIESTERASE PDEF"/>
    <property type="match status" value="1"/>
</dbReference>
<keyword evidence="3" id="KW-1185">Reference proteome</keyword>
<dbReference type="Gene3D" id="3.20.20.450">
    <property type="entry name" value="EAL domain"/>
    <property type="match status" value="1"/>
</dbReference>
<comment type="caution">
    <text evidence="2">The sequence shown here is derived from an EMBL/GenBank/DDBJ whole genome shotgun (WGS) entry which is preliminary data.</text>
</comment>
<name>A0A8J3L0E4_9ACTN</name>
<feature type="domain" description="EAL" evidence="1">
    <location>
        <begin position="8"/>
        <end position="170"/>
    </location>
</feature>
<evidence type="ECO:0000313" key="2">
    <source>
        <dbReference type="EMBL" id="GIG08909.1"/>
    </source>
</evidence>
<dbReference type="GO" id="GO:0071111">
    <property type="term" value="F:cyclic-guanylate-specific phosphodiesterase activity"/>
    <property type="evidence" value="ECO:0007669"/>
    <property type="project" value="InterPro"/>
</dbReference>
<dbReference type="AlphaFoldDB" id="A0A8J3L0E4"/>
<sequence>MPDPAVMPAVQDDEFSRILADRAVTPVFQPIVSLDDGLTVGFEALIRGPEGSRFSTPDALFAEAERRGAVVELDWICAGAACTAALDAGLDVPLFLNVEPDTFGSTPPPELTDGFARAAGRLDLVFEVTERVVRDPATLIRSVVGARRARSRIALDRIPPLAHGFGHPGA</sequence>
<dbReference type="Proteomes" id="UP000630887">
    <property type="component" value="Unassembled WGS sequence"/>
</dbReference>
<dbReference type="RefSeq" id="WP_203695317.1">
    <property type="nucleotide sequence ID" value="NZ_BONI01000055.1"/>
</dbReference>
<dbReference type="InterPro" id="IPR050706">
    <property type="entry name" value="Cyclic-di-GMP_PDE-like"/>
</dbReference>
<organism evidence="2 3">
    <name type="scientific">Catellatospora coxensis</name>
    <dbReference type="NCBI Taxonomy" id="310354"/>
    <lineage>
        <taxon>Bacteria</taxon>
        <taxon>Bacillati</taxon>
        <taxon>Actinomycetota</taxon>
        <taxon>Actinomycetes</taxon>
        <taxon>Micromonosporales</taxon>
        <taxon>Micromonosporaceae</taxon>
        <taxon>Catellatospora</taxon>
    </lineage>
</organism>
<accession>A0A8J3L0E4</accession>
<dbReference type="PANTHER" id="PTHR33121:SF76">
    <property type="entry name" value="SIGNALING PROTEIN"/>
    <property type="match status" value="1"/>
</dbReference>
<reference evidence="2 3" key="1">
    <citation type="submission" date="2021-01" db="EMBL/GenBank/DDBJ databases">
        <title>Whole genome shotgun sequence of Catellatospora coxensis NBRC 107359.</title>
        <authorList>
            <person name="Komaki H."/>
            <person name="Tamura T."/>
        </authorList>
    </citation>
    <scope>NUCLEOTIDE SEQUENCE [LARGE SCALE GENOMIC DNA]</scope>
    <source>
        <strain evidence="2 3">NBRC 107359</strain>
    </source>
</reference>
<dbReference type="SUPFAM" id="SSF141868">
    <property type="entry name" value="EAL domain-like"/>
    <property type="match status" value="1"/>
</dbReference>